<evidence type="ECO:0000313" key="2">
    <source>
        <dbReference type="Proteomes" id="UP000198948"/>
    </source>
</evidence>
<proteinExistence type="predicted"/>
<protein>
    <submittedName>
        <fullName evidence="1">Uncharacterized protein</fullName>
    </submittedName>
</protein>
<organism evidence="1 2">
    <name type="scientific">Isobaculum melis</name>
    <dbReference type="NCBI Taxonomy" id="142588"/>
    <lineage>
        <taxon>Bacteria</taxon>
        <taxon>Bacillati</taxon>
        <taxon>Bacillota</taxon>
        <taxon>Bacilli</taxon>
        <taxon>Lactobacillales</taxon>
        <taxon>Carnobacteriaceae</taxon>
        <taxon>Isobaculum</taxon>
    </lineage>
</organism>
<gene>
    <name evidence="1" type="ORF">SAMN04488559_11218</name>
</gene>
<dbReference type="RefSeq" id="WP_092652767.1">
    <property type="nucleotide sequence ID" value="NZ_FOHA01000012.1"/>
</dbReference>
<dbReference type="OrthoDB" id="1655249at2"/>
<dbReference type="AlphaFoldDB" id="A0A1H9TDA8"/>
<dbReference type="SUPFAM" id="SSF158560">
    <property type="entry name" value="BH3980-like"/>
    <property type="match status" value="1"/>
</dbReference>
<reference evidence="1 2" key="1">
    <citation type="submission" date="2016-10" db="EMBL/GenBank/DDBJ databases">
        <authorList>
            <person name="de Groot N.N."/>
        </authorList>
    </citation>
    <scope>NUCLEOTIDE SEQUENCE [LARGE SCALE GENOMIC DNA]</scope>
    <source>
        <strain evidence="1 2">DSM 13760</strain>
    </source>
</reference>
<sequence>MSIQVRRLQREIREIQSQLTYENKKMFGNVAIYLRASKLDSFFVETLLQNQVVSLLKQQQAGETTTSFYQPSPKVYCDQLIQRYTEKKAEVSFFFKGASFV</sequence>
<evidence type="ECO:0000313" key="1">
    <source>
        <dbReference type="EMBL" id="SER94603.1"/>
    </source>
</evidence>
<dbReference type="STRING" id="142588.SAMN04488559_11218"/>
<dbReference type="EMBL" id="FOHA01000012">
    <property type="protein sequence ID" value="SER94603.1"/>
    <property type="molecule type" value="Genomic_DNA"/>
</dbReference>
<keyword evidence="2" id="KW-1185">Reference proteome</keyword>
<dbReference type="Proteomes" id="UP000198948">
    <property type="component" value="Unassembled WGS sequence"/>
</dbReference>
<name>A0A1H9TDA8_9LACT</name>
<accession>A0A1H9TDA8</accession>